<name>A0A166QZW6_9AGAM</name>
<keyword evidence="2" id="KW-1185">Reference proteome</keyword>
<gene>
    <name evidence="1" type="ORF">FIBSPDRAFT_948323</name>
</gene>
<organism evidence="1 2">
    <name type="scientific">Athelia psychrophila</name>
    <dbReference type="NCBI Taxonomy" id="1759441"/>
    <lineage>
        <taxon>Eukaryota</taxon>
        <taxon>Fungi</taxon>
        <taxon>Dikarya</taxon>
        <taxon>Basidiomycota</taxon>
        <taxon>Agaricomycotina</taxon>
        <taxon>Agaricomycetes</taxon>
        <taxon>Agaricomycetidae</taxon>
        <taxon>Atheliales</taxon>
        <taxon>Atheliaceae</taxon>
        <taxon>Athelia</taxon>
    </lineage>
</organism>
<evidence type="ECO:0000313" key="2">
    <source>
        <dbReference type="Proteomes" id="UP000076532"/>
    </source>
</evidence>
<reference evidence="1 2" key="1">
    <citation type="journal article" date="2016" name="Mol. Biol. Evol.">
        <title>Comparative Genomics of Early-Diverging Mushroom-Forming Fungi Provides Insights into the Origins of Lignocellulose Decay Capabilities.</title>
        <authorList>
            <person name="Nagy L.G."/>
            <person name="Riley R."/>
            <person name="Tritt A."/>
            <person name="Adam C."/>
            <person name="Daum C."/>
            <person name="Floudas D."/>
            <person name="Sun H."/>
            <person name="Yadav J.S."/>
            <person name="Pangilinan J."/>
            <person name="Larsson K.H."/>
            <person name="Matsuura K."/>
            <person name="Barry K."/>
            <person name="Labutti K."/>
            <person name="Kuo R."/>
            <person name="Ohm R.A."/>
            <person name="Bhattacharya S.S."/>
            <person name="Shirouzu T."/>
            <person name="Yoshinaga Y."/>
            <person name="Martin F.M."/>
            <person name="Grigoriev I.V."/>
            <person name="Hibbett D.S."/>
        </authorList>
    </citation>
    <scope>NUCLEOTIDE SEQUENCE [LARGE SCALE GENOMIC DNA]</scope>
    <source>
        <strain evidence="1 2">CBS 109695</strain>
    </source>
</reference>
<dbReference type="Proteomes" id="UP000076532">
    <property type="component" value="Unassembled WGS sequence"/>
</dbReference>
<dbReference type="OrthoDB" id="3268696at2759"/>
<evidence type="ECO:0000313" key="1">
    <source>
        <dbReference type="EMBL" id="KZP27746.1"/>
    </source>
</evidence>
<dbReference type="EMBL" id="KV417507">
    <property type="protein sequence ID" value="KZP27746.1"/>
    <property type="molecule type" value="Genomic_DNA"/>
</dbReference>
<proteinExistence type="predicted"/>
<protein>
    <submittedName>
        <fullName evidence="1">Uncharacterized protein</fullName>
    </submittedName>
</protein>
<accession>A0A166QZW6</accession>
<sequence>MSRPKFVFATPIPGHFLVSPNMQCMPPIPLQEIPHEFDDNPLPSDTRSLRLSHNKYPFLGFVVKNVQWKGALLERLRLPSRVPIELENDKFIFNKDLTHRWQRLEIGLAGLVQAVGDHFQLTFPVDVGVFPGPSSHGYMGSRSSHKHMLTAVFRAHNTFVPLMVMCSYVITMTPKAHTENAPWMKALMDKGVVAQWVQDLKQSPVGTFSPEHERVGVGVHQDCHFPKQIPSFVEAGVPVWIYFAQKPTPDKLCYGGTILRNFHLPSPLEYT</sequence>
<dbReference type="AlphaFoldDB" id="A0A166QZW6"/>